<dbReference type="InterPro" id="IPR000719">
    <property type="entry name" value="Prot_kinase_dom"/>
</dbReference>
<dbReference type="Proteomes" id="UP000053342">
    <property type="component" value="Unassembled WGS sequence"/>
</dbReference>
<dbReference type="PANTHER" id="PTHR24346">
    <property type="entry name" value="MAP/MICROTUBULE AFFINITY-REGULATING KINASE"/>
    <property type="match status" value="1"/>
</dbReference>
<sequence length="349" mass="39520">MLKSCIRWKRLMRTNPPQTSEARGLPRQKHLTKPFVSWDKERSARSTWLYALSTRIARTVLIPDKTASTWLGLWPDRRLVAVKVVEQGPAGGANAERIEVGLQREMEILKSIRHPSLVHLKAFGKDRAGRALLVMNYCPGGDLFEVATKYQEVLVPTLVRRIFAELVSAVRYLHQKFIVHRDIKLENILLNIPVRVHSNVPNWQTLDRAVVILTDMGLSRRIPEPPESPLLTTRCGSEDYAAPEILMGQPYDGHQTDAWALGVVLYALMEGRLPFDPNLELEEIQPPFEHERPTELLDVSRHGSSMAMKTATGMRKRVVTSKGLSMRGWTFETQHTTKATGRSPRDALG</sequence>
<dbReference type="InterPro" id="IPR011009">
    <property type="entry name" value="Kinase-like_dom_sf"/>
</dbReference>
<dbReference type="InterPro" id="IPR008271">
    <property type="entry name" value="Ser/Thr_kinase_AS"/>
</dbReference>
<evidence type="ECO:0000259" key="4">
    <source>
        <dbReference type="PROSITE" id="PS50011"/>
    </source>
</evidence>
<dbReference type="GO" id="GO:0005737">
    <property type="term" value="C:cytoplasm"/>
    <property type="evidence" value="ECO:0007669"/>
    <property type="project" value="TreeGrafter"/>
</dbReference>
<feature type="compositionally biased region" description="Polar residues" evidence="3">
    <location>
        <begin position="331"/>
        <end position="340"/>
    </location>
</feature>
<evidence type="ECO:0000256" key="1">
    <source>
        <dbReference type="ARBA" id="ARBA00022741"/>
    </source>
</evidence>
<gene>
    <name evidence="5" type="ORF">PV06_10890</name>
</gene>
<dbReference type="EMBL" id="KN847347">
    <property type="protein sequence ID" value="KIW36992.1"/>
    <property type="molecule type" value="Genomic_DNA"/>
</dbReference>
<feature type="region of interest" description="Disordered" evidence="3">
    <location>
        <begin position="330"/>
        <end position="349"/>
    </location>
</feature>
<evidence type="ECO:0000256" key="3">
    <source>
        <dbReference type="SAM" id="MobiDB-lite"/>
    </source>
</evidence>
<keyword evidence="6" id="KW-1185">Reference proteome</keyword>
<name>A0A0D2BHW5_9EURO</name>
<evidence type="ECO:0000313" key="5">
    <source>
        <dbReference type="EMBL" id="KIW36992.1"/>
    </source>
</evidence>
<dbReference type="HOGENOM" id="CLU_794604_0_0_1"/>
<dbReference type="GeneID" id="27362964"/>
<dbReference type="GO" id="GO:0005524">
    <property type="term" value="F:ATP binding"/>
    <property type="evidence" value="ECO:0007669"/>
    <property type="project" value="UniProtKB-KW"/>
</dbReference>
<dbReference type="GO" id="GO:0004674">
    <property type="term" value="F:protein serine/threonine kinase activity"/>
    <property type="evidence" value="ECO:0007669"/>
    <property type="project" value="TreeGrafter"/>
</dbReference>
<dbReference type="STRING" id="215243.A0A0D2BHW5"/>
<dbReference type="PROSITE" id="PS00108">
    <property type="entry name" value="PROTEIN_KINASE_ST"/>
    <property type="match status" value="1"/>
</dbReference>
<dbReference type="SMART" id="SM00220">
    <property type="entry name" value="S_TKc"/>
    <property type="match status" value="1"/>
</dbReference>
<dbReference type="VEuPathDB" id="FungiDB:PV06_10890"/>
<organism evidence="5 6">
    <name type="scientific">Exophiala oligosperma</name>
    <dbReference type="NCBI Taxonomy" id="215243"/>
    <lineage>
        <taxon>Eukaryota</taxon>
        <taxon>Fungi</taxon>
        <taxon>Dikarya</taxon>
        <taxon>Ascomycota</taxon>
        <taxon>Pezizomycotina</taxon>
        <taxon>Eurotiomycetes</taxon>
        <taxon>Chaetothyriomycetidae</taxon>
        <taxon>Chaetothyriales</taxon>
        <taxon>Herpotrichiellaceae</taxon>
        <taxon>Exophiala</taxon>
    </lineage>
</organism>
<evidence type="ECO:0000313" key="6">
    <source>
        <dbReference type="Proteomes" id="UP000053342"/>
    </source>
</evidence>
<dbReference type="AlphaFoldDB" id="A0A0D2BHW5"/>
<dbReference type="Gene3D" id="1.10.510.10">
    <property type="entry name" value="Transferase(Phosphotransferase) domain 1"/>
    <property type="match status" value="1"/>
</dbReference>
<keyword evidence="1" id="KW-0547">Nucleotide-binding</keyword>
<dbReference type="GO" id="GO:0035556">
    <property type="term" value="P:intracellular signal transduction"/>
    <property type="evidence" value="ECO:0007669"/>
    <property type="project" value="TreeGrafter"/>
</dbReference>
<dbReference type="RefSeq" id="XP_016257208.1">
    <property type="nucleotide sequence ID" value="XM_016412483.1"/>
</dbReference>
<keyword evidence="2" id="KW-0067">ATP-binding</keyword>
<protein>
    <recommendedName>
        <fullName evidence="4">Protein kinase domain-containing protein</fullName>
    </recommendedName>
</protein>
<dbReference type="OrthoDB" id="410920at2759"/>
<accession>A0A0D2BHW5</accession>
<dbReference type="PANTHER" id="PTHR24346:SF30">
    <property type="entry name" value="MATERNAL EMBRYONIC LEUCINE ZIPPER KINASE"/>
    <property type="match status" value="1"/>
</dbReference>
<dbReference type="SUPFAM" id="SSF56112">
    <property type="entry name" value="Protein kinase-like (PK-like)"/>
    <property type="match status" value="1"/>
</dbReference>
<feature type="domain" description="Protein kinase" evidence="4">
    <location>
        <begin position="50"/>
        <end position="349"/>
    </location>
</feature>
<evidence type="ECO:0000256" key="2">
    <source>
        <dbReference type="ARBA" id="ARBA00022840"/>
    </source>
</evidence>
<proteinExistence type="predicted"/>
<reference evidence="5 6" key="1">
    <citation type="submission" date="2015-01" db="EMBL/GenBank/DDBJ databases">
        <title>The Genome Sequence of Exophiala oligosperma CBS72588.</title>
        <authorList>
            <consortium name="The Broad Institute Genomics Platform"/>
            <person name="Cuomo C."/>
            <person name="de Hoog S."/>
            <person name="Gorbushina A."/>
            <person name="Stielow B."/>
            <person name="Teixiera M."/>
            <person name="Abouelleil A."/>
            <person name="Chapman S.B."/>
            <person name="Priest M."/>
            <person name="Young S.K."/>
            <person name="Wortman J."/>
            <person name="Nusbaum C."/>
            <person name="Birren B."/>
        </authorList>
    </citation>
    <scope>NUCLEOTIDE SEQUENCE [LARGE SCALE GENOMIC DNA]</scope>
    <source>
        <strain evidence="5 6">CBS 72588</strain>
    </source>
</reference>
<dbReference type="PROSITE" id="PS50011">
    <property type="entry name" value="PROTEIN_KINASE_DOM"/>
    <property type="match status" value="1"/>
</dbReference>
<dbReference type="Pfam" id="PF00069">
    <property type="entry name" value="Pkinase"/>
    <property type="match status" value="1"/>
</dbReference>